<organism evidence="2 3">
    <name type="scientific">Ambispora gerdemannii</name>
    <dbReference type="NCBI Taxonomy" id="144530"/>
    <lineage>
        <taxon>Eukaryota</taxon>
        <taxon>Fungi</taxon>
        <taxon>Fungi incertae sedis</taxon>
        <taxon>Mucoromycota</taxon>
        <taxon>Glomeromycotina</taxon>
        <taxon>Glomeromycetes</taxon>
        <taxon>Archaeosporales</taxon>
        <taxon>Ambisporaceae</taxon>
        <taxon>Ambispora</taxon>
    </lineage>
</organism>
<proteinExistence type="predicted"/>
<name>A0A9N9E3X9_9GLOM</name>
<feature type="compositionally biased region" description="Acidic residues" evidence="1">
    <location>
        <begin position="60"/>
        <end position="73"/>
    </location>
</feature>
<comment type="caution">
    <text evidence="2">The sequence shown here is derived from an EMBL/GenBank/DDBJ whole genome shotgun (WGS) entry which is preliminary data.</text>
</comment>
<dbReference type="AlphaFoldDB" id="A0A9N9E3X9"/>
<keyword evidence="3" id="KW-1185">Reference proteome</keyword>
<accession>A0A9N9E3X9</accession>
<feature type="region of interest" description="Disordered" evidence="1">
    <location>
        <begin position="1"/>
        <end position="74"/>
    </location>
</feature>
<evidence type="ECO:0000313" key="2">
    <source>
        <dbReference type="EMBL" id="CAG8657534.1"/>
    </source>
</evidence>
<dbReference type="EMBL" id="CAJVPL010005377">
    <property type="protein sequence ID" value="CAG8657534.1"/>
    <property type="molecule type" value="Genomic_DNA"/>
</dbReference>
<protein>
    <submittedName>
        <fullName evidence="2">12191_t:CDS:1</fullName>
    </submittedName>
</protein>
<dbReference type="Proteomes" id="UP000789831">
    <property type="component" value="Unassembled WGS sequence"/>
</dbReference>
<reference evidence="2" key="1">
    <citation type="submission" date="2021-06" db="EMBL/GenBank/DDBJ databases">
        <authorList>
            <person name="Kallberg Y."/>
            <person name="Tangrot J."/>
            <person name="Rosling A."/>
        </authorList>
    </citation>
    <scope>NUCLEOTIDE SEQUENCE</scope>
    <source>
        <strain evidence="2">MT106</strain>
    </source>
</reference>
<gene>
    <name evidence="2" type="ORF">AGERDE_LOCUS11662</name>
</gene>
<evidence type="ECO:0000313" key="3">
    <source>
        <dbReference type="Proteomes" id="UP000789831"/>
    </source>
</evidence>
<evidence type="ECO:0000256" key="1">
    <source>
        <dbReference type="SAM" id="MobiDB-lite"/>
    </source>
</evidence>
<sequence length="137" mass="14854">MIEKKDDAGNGNDAEGGNIKGGDNDNDVEEGDNSNGIKEGDDNNGVNNDVDNGVEKGDVEEVESEELITDENSEVSRDEYKLDILFDEDGEKDDKELNTGTLLLLFVKSESDSVGSLLSSEIVGFCPRFNITNDSEE</sequence>